<dbReference type="Proteomes" id="UP000191933">
    <property type="component" value="Unassembled WGS sequence"/>
</dbReference>
<dbReference type="EMBL" id="FBVY01000004">
    <property type="protein sequence ID" value="CUW87513.1"/>
    <property type="molecule type" value="Genomic_DNA"/>
</dbReference>
<gene>
    <name evidence="1" type="ORF">AGR2A_Cc120078</name>
</gene>
<evidence type="ECO:0000313" key="1">
    <source>
        <dbReference type="EMBL" id="CUW87513.1"/>
    </source>
</evidence>
<reference evidence="1 2" key="1">
    <citation type="submission" date="2016-01" db="EMBL/GenBank/DDBJ databases">
        <authorList>
            <person name="Regsiter A."/>
            <person name="william w."/>
        </authorList>
    </citation>
    <scope>NUCLEOTIDE SEQUENCE [LARGE SCALE GENOMIC DNA]</scope>
    <source>
        <strain evidence="1 2">CFBP 5494</strain>
    </source>
</reference>
<protein>
    <submittedName>
        <fullName evidence="1">Uncharacterized protein</fullName>
    </submittedName>
</protein>
<accession>A0A9W5AYL1</accession>
<organism evidence="1 2">
    <name type="scientific">Agrobacterium genomosp. 2 str. CFBP 5494</name>
    <dbReference type="NCBI Taxonomy" id="1183436"/>
    <lineage>
        <taxon>Bacteria</taxon>
        <taxon>Pseudomonadati</taxon>
        <taxon>Pseudomonadota</taxon>
        <taxon>Alphaproteobacteria</taxon>
        <taxon>Hyphomicrobiales</taxon>
        <taxon>Rhizobiaceae</taxon>
        <taxon>Rhizobium/Agrobacterium group</taxon>
        <taxon>Agrobacterium</taxon>
        <taxon>Agrobacterium tumefaciens complex</taxon>
    </lineage>
</organism>
<dbReference type="AlphaFoldDB" id="A0A9W5AYL1"/>
<proteinExistence type="predicted"/>
<dbReference type="RefSeq" id="WP_080822757.1">
    <property type="nucleotide sequence ID" value="NZ_LT009718.1"/>
</dbReference>
<comment type="caution">
    <text evidence="1">The sequence shown here is derived from an EMBL/GenBank/DDBJ whole genome shotgun (WGS) entry which is preliminary data.</text>
</comment>
<name>A0A9W5AYL1_9HYPH</name>
<keyword evidence="2" id="KW-1185">Reference proteome</keyword>
<sequence length="166" mass="18705">MSRIQDYSSRVDILNTDPLIATLTFETDYSKSVLRVSYDREIGKYWVQRQGNRFHCHPLLNDAYPTIADINTESLAIAVYLETRQRFAEGLGKHGITVDNSGGRLVIGFDNPDATWTEMPDEDLRAFALHVLKEFDTRYVPSLDEIAREVVAGLREIAAARVGEAA</sequence>
<evidence type="ECO:0000313" key="2">
    <source>
        <dbReference type="Proteomes" id="UP000191933"/>
    </source>
</evidence>